<organism evidence="1 2">
    <name type="scientific">Penicillium canariense</name>
    <dbReference type="NCBI Taxonomy" id="189055"/>
    <lineage>
        <taxon>Eukaryota</taxon>
        <taxon>Fungi</taxon>
        <taxon>Dikarya</taxon>
        <taxon>Ascomycota</taxon>
        <taxon>Pezizomycotina</taxon>
        <taxon>Eurotiomycetes</taxon>
        <taxon>Eurotiomycetidae</taxon>
        <taxon>Eurotiales</taxon>
        <taxon>Aspergillaceae</taxon>
        <taxon>Penicillium</taxon>
    </lineage>
</organism>
<dbReference type="EMBL" id="JAPQKN010000001">
    <property type="protein sequence ID" value="KAJ5176980.1"/>
    <property type="molecule type" value="Genomic_DNA"/>
</dbReference>
<dbReference type="Proteomes" id="UP001149163">
    <property type="component" value="Unassembled WGS sequence"/>
</dbReference>
<name>A0A9W9IJQ6_9EURO</name>
<accession>A0A9W9IJQ6</accession>
<comment type="caution">
    <text evidence="1">The sequence shown here is derived from an EMBL/GenBank/DDBJ whole genome shotgun (WGS) entry which is preliminary data.</text>
</comment>
<evidence type="ECO:0000313" key="1">
    <source>
        <dbReference type="EMBL" id="KAJ5176980.1"/>
    </source>
</evidence>
<gene>
    <name evidence="1" type="ORF">N7482_002857</name>
</gene>
<dbReference type="AlphaFoldDB" id="A0A9W9IJQ6"/>
<protein>
    <submittedName>
        <fullName evidence="1">Uncharacterized protein</fullName>
    </submittedName>
</protein>
<dbReference type="InterPro" id="IPR022190">
    <property type="entry name" value="DUF3716"/>
</dbReference>
<dbReference type="OrthoDB" id="4324956at2759"/>
<proteinExistence type="predicted"/>
<dbReference type="Pfam" id="PF12511">
    <property type="entry name" value="DUF3716"/>
    <property type="match status" value="1"/>
</dbReference>
<evidence type="ECO:0000313" key="2">
    <source>
        <dbReference type="Proteomes" id="UP001149163"/>
    </source>
</evidence>
<sequence length="326" mass="35857">MSNLSDLPPFLHLAPPLLSPRLPLLLLSYVLTHSRLHLAPLLSPRLPLLLRSYVPSICNHLSSMDSQGVPPPPYQQNTPVIPQLNVQDPPHLVLGQPETLPPIPVGTDLLPAGPHFKTPLLETISQKTFRWEPLLRLQYAVALRAVSFHAQIGASVARVEATTIQIVGTPETSLCTVCLSNKGPFSHCTRDPATRRCGNCHWLGRSCSLDPDPNATSSTRRRMHRVSREDLASAADELESLLKQRGSLRTCLRGIVSKLHEDQGAVRRAIQSNAATHQAIAAQSFAQAHQVLGIQATDIECLGNKIEELRREQESIINLLTETDPR</sequence>
<dbReference type="GeneID" id="81424158"/>
<reference evidence="1" key="2">
    <citation type="journal article" date="2023" name="IMA Fungus">
        <title>Comparative genomic study of the Penicillium genus elucidates a diverse pangenome and 15 lateral gene transfer events.</title>
        <authorList>
            <person name="Petersen C."/>
            <person name="Sorensen T."/>
            <person name="Nielsen M.R."/>
            <person name="Sondergaard T.E."/>
            <person name="Sorensen J.L."/>
            <person name="Fitzpatrick D.A."/>
            <person name="Frisvad J.C."/>
            <person name="Nielsen K.L."/>
        </authorList>
    </citation>
    <scope>NUCLEOTIDE SEQUENCE</scope>
    <source>
        <strain evidence="1">IBT 26290</strain>
    </source>
</reference>
<reference evidence="1" key="1">
    <citation type="submission" date="2022-11" db="EMBL/GenBank/DDBJ databases">
        <authorList>
            <person name="Petersen C."/>
        </authorList>
    </citation>
    <scope>NUCLEOTIDE SEQUENCE</scope>
    <source>
        <strain evidence="1">IBT 26290</strain>
    </source>
</reference>
<dbReference type="RefSeq" id="XP_056548588.1">
    <property type="nucleotide sequence ID" value="XM_056684982.1"/>
</dbReference>
<keyword evidence="2" id="KW-1185">Reference proteome</keyword>